<dbReference type="AlphaFoldDB" id="A0A4Y9AE80"/>
<dbReference type="InterPro" id="IPR004360">
    <property type="entry name" value="Glyas_Fos-R_dOase_dom"/>
</dbReference>
<organism evidence="2 3">
    <name type="scientific">Lentibacillus salicampi</name>
    <dbReference type="NCBI Taxonomy" id="175306"/>
    <lineage>
        <taxon>Bacteria</taxon>
        <taxon>Bacillati</taxon>
        <taxon>Bacillota</taxon>
        <taxon>Bacilli</taxon>
        <taxon>Bacillales</taxon>
        <taxon>Bacillaceae</taxon>
        <taxon>Lentibacillus</taxon>
    </lineage>
</organism>
<gene>
    <name evidence="2" type="ORF">E4U82_11040</name>
</gene>
<feature type="domain" description="VOC" evidence="1">
    <location>
        <begin position="12"/>
        <end position="128"/>
    </location>
</feature>
<dbReference type="PROSITE" id="PS51819">
    <property type="entry name" value="VOC"/>
    <property type="match status" value="1"/>
</dbReference>
<dbReference type="EMBL" id="SRHY01000017">
    <property type="protein sequence ID" value="TFJ92681.1"/>
    <property type="molecule type" value="Genomic_DNA"/>
</dbReference>
<dbReference type="Proteomes" id="UP000298484">
    <property type="component" value="Unassembled WGS sequence"/>
</dbReference>
<dbReference type="Pfam" id="PF00903">
    <property type="entry name" value="Glyoxalase"/>
    <property type="match status" value="2"/>
</dbReference>
<dbReference type="InterPro" id="IPR029068">
    <property type="entry name" value="Glyas_Bleomycin-R_OHBP_Dase"/>
</dbReference>
<dbReference type="OrthoDB" id="9792626at2"/>
<dbReference type="SUPFAM" id="SSF54593">
    <property type="entry name" value="Glyoxalase/Bleomycin resistance protein/Dihydroxybiphenyl dioxygenase"/>
    <property type="match status" value="2"/>
</dbReference>
<dbReference type="PANTHER" id="PTHR43279">
    <property type="entry name" value="CATECHOL-2,3-DIOXYGENASE"/>
    <property type="match status" value="1"/>
</dbReference>
<name>A0A4Y9AE80_9BACI</name>
<keyword evidence="3" id="KW-1185">Reference proteome</keyword>
<dbReference type="InterPro" id="IPR037523">
    <property type="entry name" value="VOC_core"/>
</dbReference>
<evidence type="ECO:0000313" key="2">
    <source>
        <dbReference type="EMBL" id="TFJ92681.1"/>
    </source>
</evidence>
<sequence>MEMKFFEKPATYVGEVNINVTDLDQSLPFYEHVIGFNVLEQTDRKAVLTADGETPLLTLEQPADVLPKEGRTTGLFHFAILLPSRADLSAFLRHVANSGAQLGASDHLVSEALYLNDPDGNGIEVYHDRPAIEWNWSDGQVSMSTEPLDAKSLLAESDQEWAGLPDKTVMGHIHLHVANLQNTEKFYVDGLDFQVVTNYPGALFTSTGNYHHHIGLNIWNGENAPAPTENRAGLNWYSLIFPDKQSREEKVKNLEHIGTEVKQVNDAYIVKDPSKNEIHLLLAD</sequence>
<proteinExistence type="predicted"/>
<dbReference type="PANTHER" id="PTHR43279:SF1">
    <property type="entry name" value="CATECHOL-2,3-DIOXYGENASE"/>
    <property type="match status" value="1"/>
</dbReference>
<evidence type="ECO:0000313" key="3">
    <source>
        <dbReference type="Proteomes" id="UP000298484"/>
    </source>
</evidence>
<dbReference type="CDD" id="cd16359">
    <property type="entry name" value="VOC_BsCatE_like_C"/>
    <property type="match status" value="1"/>
</dbReference>
<comment type="caution">
    <text evidence="2">The sequence shown here is derived from an EMBL/GenBank/DDBJ whole genome shotgun (WGS) entry which is preliminary data.</text>
</comment>
<protein>
    <submittedName>
        <fullName evidence="2">VOC family protein</fullName>
    </submittedName>
</protein>
<evidence type="ECO:0000259" key="1">
    <source>
        <dbReference type="PROSITE" id="PS51819"/>
    </source>
</evidence>
<dbReference type="Gene3D" id="3.10.180.10">
    <property type="entry name" value="2,3-Dihydroxybiphenyl 1,2-Dioxygenase, domain 1"/>
    <property type="match status" value="2"/>
</dbReference>
<reference evidence="2 3" key="1">
    <citation type="submission" date="2019-03" db="EMBL/GenBank/DDBJ databases">
        <title>Genome sequence of Lentibacillus salicampi ATCC BAA-719.</title>
        <authorList>
            <person name="Maclea K.S."/>
            <person name="Simoes Junior M."/>
        </authorList>
    </citation>
    <scope>NUCLEOTIDE SEQUENCE [LARGE SCALE GENOMIC DNA]</scope>
    <source>
        <strain evidence="2 3">ATCC BAA-719</strain>
    </source>
</reference>
<accession>A0A4Y9AE80</accession>
<dbReference type="CDD" id="cd07255">
    <property type="entry name" value="VOC_BsCatE_like_N"/>
    <property type="match status" value="1"/>
</dbReference>